<dbReference type="AlphaFoldDB" id="A0A2H0DXZ4"/>
<organism evidence="1 2">
    <name type="scientific">Candidatus Campbellbacteria bacterium CG22_combo_CG10-13_8_21_14_all_36_13</name>
    <dbReference type="NCBI Taxonomy" id="1974529"/>
    <lineage>
        <taxon>Bacteria</taxon>
        <taxon>Candidatus Campbelliibacteriota</taxon>
    </lineage>
</organism>
<gene>
    <name evidence="1" type="ORF">COW81_02325</name>
</gene>
<dbReference type="EMBL" id="PCTT01000030">
    <property type="protein sequence ID" value="PIP87045.1"/>
    <property type="molecule type" value="Genomic_DNA"/>
</dbReference>
<sequence length="74" mass="8049">MALGPGQAGAGRSFGHYMTGILFASHFVLRQAQDLLRYIQGLRILPRKQSGLLARGACNTKSPKRAIIVNKLRG</sequence>
<evidence type="ECO:0000313" key="2">
    <source>
        <dbReference type="Proteomes" id="UP000231143"/>
    </source>
</evidence>
<proteinExistence type="predicted"/>
<comment type="caution">
    <text evidence="1">The sequence shown here is derived from an EMBL/GenBank/DDBJ whole genome shotgun (WGS) entry which is preliminary data.</text>
</comment>
<evidence type="ECO:0000313" key="1">
    <source>
        <dbReference type="EMBL" id="PIP87045.1"/>
    </source>
</evidence>
<dbReference type="Proteomes" id="UP000231143">
    <property type="component" value="Unassembled WGS sequence"/>
</dbReference>
<protein>
    <submittedName>
        <fullName evidence="1">Uncharacterized protein</fullName>
    </submittedName>
</protein>
<accession>A0A2H0DXZ4</accession>
<name>A0A2H0DXZ4_9BACT</name>
<reference evidence="1 2" key="1">
    <citation type="submission" date="2017-09" db="EMBL/GenBank/DDBJ databases">
        <title>Depth-based differentiation of microbial function through sediment-hosted aquifers and enrichment of novel symbionts in the deep terrestrial subsurface.</title>
        <authorList>
            <person name="Probst A.J."/>
            <person name="Ladd B."/>
            <person name="Jarett J.K."/>
            <person name="Geller-Mcgrath D.E."/>
            <person name="Sieber C.M."/>
            <person name="Emerson J.B."/>
            <person name="Anantharaman K."/>
            <person name="Thomas B.C."/>
            <person name="Malmstrom R."/>
            <person name="Stieglmeier M."/>
            <person name="Klingl A."/>
            <person name="Woyke T."/>
            <person name="Ryan C.M."/>
            <person name="Banfield J.F."/>
        </authorList>
    </citation>
    <scope>NUCLEOTIDE SEQUENCE [LARGE SCALE GENOMIC DNA]</scope>
    <source>
        <strain evidence="1">CG22_combo_CG10-13_8_21_14_all_36_13</strain>
    </source>
</reference>